<reference evidence="3" key="1">
    <citation type="submission" date="2015-06" db="EMBL/GenBank/DDBJ databases">
        <title>Expansion of signal transduction pathways in fungi by whole-genome duplication.</title>
        <authorList>
            <consortium name="DOE Joint Genome Institute"/>
            <person name="Corrochano L.M."/>
            <person name="Kuo A."/>
            <person name="Marcet-Houben M."/>
            <person name="Polaino S."/>
            <person name="Salamov A."/>
            <person name="Villalobos J.M."/>
            <person name="Alvarez M.I."/>
            <person name="Avalos J."/>
            <person name="Benito E.P."/>
            <person name="Benoit I."/>
            <person name="Burger G."/>
            <person name="Camino L.P."/>
            <person name="Canovas D."/>
            <person name="Cerda-Olmedo E."/>
            <person name="Cheng J.-F."/>
            <person name="Dominguez A."/>
            <person name="Elias M."/>
            <person name="Eslava A.P."/>
            <person name="Glaser F."/>
            <person name="Grimwood J."/>
            <person name="Gutierrez G."/>
            <person name="Heitman J."/>
            <person name="Henrissat B."/>
            <person name="Iturriaga E.A."/>
            <person name="Lang B.F."/>
            <person name="Lavin J.L."/>
            <person name="Lee S."/>
            <person name="Li W."/>
            <person name="Lindquist E."/>
            <person name="Lopez-Garcia S."/>
            <person name="Luque E.M."/>
            <person name="Marcos A.T."/>
            <person name="Martin J."/>
            <person name="McCluskey K."/>
            <person name="Medina H.R."/>
            <person name="Miralles-Duran A."/>
            <person name="Miyazaki A."/>
            <person name="Munoz-Torres E."/>
            <person name="Oguiza J.A."/>
            <person name="Ohm R."/>
            <person name="Olmedo M."/>
            <person name="Orejas M."/>
            <person name="Ortiz-Castellanos L."/>
            <person name="Pisabarro A.G."/>
            <person name="Rodriguez-Romero J."/>
            <person name="Ruiz-Herrera J."/>
            <person name="Ruiz-Vazquez R."/>
            <person name="Sanz C."/>
            <person name="Schackwitz W."/>
            <person name="Schmutz J."/>
            <person name="Shahriari M."/>
            <person name="Shelest E."/>
            <person name="Silva-Franco F."/>
            <person name="Soanes D."/>
            <person name="Syed K."/>
            <person name="Tagua V.G."/>
            <person name="Talbot N.J."/>
            <person name="Thon M."/>
            <person name="De vries R.P."/>
            <person name="Wiebenga A."/>
            <person name="Yadav J.S."/>
            <person name="Braun E.L."/>
            <person name="Baker S."/>
            <person name="Garre V."/>
            <person name="Horwitz B."/>
            <person name="Torres-Martinez S."/>
            <person name="Idnurm A."/>
            <person name="Herrera-Estrella A."/>
            <person name="Gabaldon T."/>
            <person name="Grigoriev I.V."/>
        </authorList>
    </citation>
    <scope>NUCLEOTIDE SEQUENCE [LARGE SCALE GENOMIC DNA]</scope>
    <source>
        <strain evidence="3">NRRL 1555(-)</strain>
    </source>
</reference>
<dbReference type="RefSeq" id="XP_018286756.1">
    <property type="nucleotide sequence ID" value="XM_018441114.1"/>
</dbReference>
<dbReference type="GeneID" id="29002020"/>
<gene>
    <name evidence="2" type="ORF">PHYBLDRAFT_63378</name>
</gene>
<proteinExistence type="predicted"/>
<accession>A0A167KRJ5</accession>
<feature type="compositionally biased region" description="Basic and acidic residues" evidence="1">
    <location>
        <begin position="145"/>
        <end position="168"/>
    </location>
</feature>
<dbReference type="InParanoid" id="A0A167KRJ5"/>
<evidence type="ECO:0000313" key="3">
    <source>
        <dbReference type="Proteomes" id="UP000077315"/>
    </source>
</evidence>
<keyword evidence="3" id="KW-1185">Reference proteome</keyword>
<dbReference type="Proteomes" id="UP000077315">
    <property type="component" value="Unassembled WGS sequence"/>
</dbReference>
<evidence type="ECO:0000313" key="2">
    <source>
        <dbReference type="EMBL" id="OAD68716.1"/>
    </source>
</evidence>
<protein>
    <submittedName>
        <fullName evidence="2">Uncharacterized protein</fullName>
    </submittedName>
</protein>
<dbReference type="VEuPathDB" id="FungiDB:PHYBLDRAFT_63378"/>
<name>A0A167KRJ5_PHYB8</name>
<evidence type="ECO:0000256" key="1">
    <source>
        <dbReference type="SAM" id="MobiDB-lite"/>
    </source>
</evidence>
<organism evidence="2 3">
    <name type="scientific">Phycomyces blakesleeanus (strain ATCC 8743b / DSM 1359 / FGSC 10004 / NBRC 33097 / NRRL 1555)</name>
    <dbReference type="NCBI Taxonomy" id="763407"/>
    <lineage>
        <taxon>Eukaryota</taxon>
        <taxon>Fungi</taxon>
        <taxon>Fungi incertae sedis</taxon>
        <taxon>Mucoromycota</taxon>
        <taxon>Mucoromycotina</taxon>
        <taxon>Mucoromycetes</taxon>
        <taxon>Mucorales</taxon>
        <taxon>Phycomycetaceae</taxon>
        <taxon>Phycomyces</taxon>
    </lineage>
</organism>
<sequence>MEDMKQVIHLMRSKNYMTSIDLFDTFLHILIHKHFLPIPDDPFRPIDCSVALHTTYQNSTQVGLFLKNLLDCIPQRLALTWKNPEISLQPDDCGPSAVEGSWLVSQRKDVSPNSNMPDRTPGLCLGYGFNDYQPLWQEDPQPPKVHSDAPNRYNDHSQKSSQPDHAHQGCDTGNFSGQPIYTTSTSIQEPVHSFTTLLEPPDSAPPVFPPRALMMVGQPDEVEWQGPHYIQCSIPNSHKTHTEPTQCSSQLVHLSGLHIELMKDTTILLLPDSNKLGLPRRGSICRSSHSPSSSICFLEDQSRVNGNQCSLSVLDDLPEHLCTPTMELNLEVPTQDSYQENYSHHSSPLLAELNMVPITSIYGHSPTSPANSQDNRDHVTAHSAFIGQHKMKGLCLAIANKVTLLHFTATDMVNFFTFPEISVYNVNTLQTFCSAICQLHRNPASLSSDPRLVDLFKLLKRYAPPIAMS</sequence>
<feature type="region of interest" description="Disordered" evidence="1">
    <location>
        <begin position="135"/>
        <end position="182"/>
    </location>
</feature>
<dbReference type="EMBL" id="KV440994">
    <property type="protein sequence ID" value="OAD68716.1"/>
    <property type="molecule type" value="Genomic_DNA"/>
</dbReference>
<dbReference type="AlphaFoldDB" id="A0A167KRJ5"/>
<feature type="compositionally biased region" description="Polar residues" evidence="1">
    <location>
        <begin position="171"/>
        <end position="182"/>
    </location>
</feature>